<evidence type="ECO:0000313" key="6">
    <source>
        <dbReference type="EMBL" id="KAL1870355.1"/>
    </source>
</evidence>
<evidence type="ECO:0000256" key="2">
    <source>
        <dbReference type="ARBA" id="ARBA00023125"/>
    </source>
</evidence>
<evidence type="ECO:0000256" key="1">
    <source>
        <dbReference type="ARBA" id="ARBA00023015"/>
    </source>
</evidence>
<dbReference type="PROSITE" id="PS00463">
    <property type="entry name" value="ZN2_CY6_FUNGAL_1"/>
    <property type="match status" value="1"/>
</dbReference>
<accession>A0ABR3X3E0</accession>
<name>A0ABR3X3E0_9EURO</name>
<dbReference type="CDD" id="cd12148">
    <property type="entry name" value="fungal_TF_MHR"/>
    <property type="match status" value="1"/>
</dbReference>
<dbReference type="Proteomes" id="UP001583193">
    <property type="component" value="Unassembled WGS sequence"/>
</dbReference>
<protein>
    <recommendedName>
        <fullName evidence="5">Zn(2)-C6 fungal-type domain-containing protein</fullName>
    </recommendedName>
</protein>
<comment type="caution">
    <text evidence="6">The sequence shown here is derived from an EMBL/GenBank/DDBJ whole genome shotgun (WGS) entry which is preliminary data.</text>
</comment>
<dbReference type="CDD" id="cd00067">
    <property type="entry name" value="GAL4"/>
    <property type="match status" value="1"/>
</dbReference>
<dbReference type="SMART" id="SM00066">
    <property type="entry name" value="GAL4"/>
    <property type="match status" value="1"/>
</dbReference>
<evidence type="ECO:0000313" key="7">
    <source>
        <dbReference type="Proteomes" id="UP001583193"/>
    </source>
</evidence>
<dbReference type="InterPro" id="IPR036864">
    <property type="entry name" value="Zn2-C6_fun-type_DNA-bd_sf"/>
</dbReference>
<reference evidence="6 7" key="1">
    <citation type="journal article" date="2024" name="IMA Fungus">
        <title>IMA Genome - F19 : A genome assembly and annotation guide to empower mycologists, including annotated draft genome sequences of Ceratocystis pirilliformis, Diaporthe australafricana, Fusarium ophioides, Paecilomyces lecythidis, and Sporothrix stenoceras.</title>
        <authorList>
            <person name="Aylward J."/>
            <person name="Wilson A.M."/>
            <person name="Visagie C.M."/>
            <person name="Spraker J."/>
            <person name="Barnes I."/>
            <person name="Buitendag C."/>
            <person name="Ceriani C."/>
            <person name="Del Mar Angel L."/>
            <person name="du Plessis D."/>
            <person name="Fuchs T."/>
            <person name="Gasser K."/>
            <person name="Kramer D."/>
            <person name="Li W."/>
            <person name="Munsamy K."/>
            <person name="Piso A."/>
            <person name="Price J.L."/>
            <person name="Sonnekus B."/>
            <person name="Thomas C."/>
            <person name="van der Nest A."/>
            <person name="van Dijk A."/>
            <person name="van Heerden A."/>
            <person name="van Vuuren N."/>
            <person name="Yilmaz N."/>
            <person name="Duong T.A."/>
            <person name="van der Merwe N.A."/>
            <person name="Wingfield M.J."/>
            <person name="Wingfield B.D."/>
        </authorList>
    </citation>
    <scope>NUCLEOTIDE SEQUENCE [LARGE SCALE GENOMIC DNA]</scope>
    <source>
        <strain evidence="6 7">CMW 18167</strain>
    </source>
</reference>
<dbReference type="Pfam" id="PF00172">
    <property type="entry name" value="Zn_clus"/>
    <property type="match status" value="1"/>
</dbReference>
<dbReference type="PROSITE" id="PS50048">
    <property type="entry name" value="ZN2_CY6_FUNGAL_2"/>
    <property type="match status" value="1"/>
</dbReference>
<proteinExistence type="predicted"/>
<keyword evidence="3" id="KW-0804">Transcription</keyword>
<gene>
    <name evidence="6" type="ORF">Plec18167_007489</name>
</gene>
<organism evidence="6 7">
    <name type="scientific">Paecilomyces lecythidis</name>
    <dbReference type="NCBI Taxonomy" id="3004212"/>
    <lineage>
        <taxon>Eukaryota</taxon>
        <taxon>Fungi</taxon>
        <taxon>Dikarya</taxon>
        <taxon>Ascomycota</taxon>
        <taxon>Pezizomycotina</taxon>
        <taxon>Eurotiomycetes</taxon>
        <taxon>Eurotiomycetidae</taxon>
        <taxon>Eurotiales</taxon>
        <taxon>Thermoascaceae</taxon>
        <taxon>Paecilomyces</taxon>
    </lineage>
</organism>
<dbReference type="PANTHER" id="PTHR47840:SF1">
    <property type="entry name" value="ZN(II)2CYS6 TRANSCRIPTION FACTOR (EUROFUNG)"/>
    <property type="match status" value="1"/>
</dbReference>
<evidence type="ECO:0000256" key="4">
    <source>
        <dbReference type="ARBA" id="ARBA00023242"/>
    </source>
</evidence>
<keyword evidence="7" id="KW-1185">Reference proteome</keyword>
<feature type="domain" description="Zn(2)-C6 fungal-type" evidence="5">
    <location>
        <begin position="33"/>
        <end position="66"/>
    </location>
</feature>
<keyword evidence="4" id="KW-0539">Nucleus</keyword>
<sequence length="744" mass="83789">MSSLNELSISDTNNLDQISHVSKRRKLRKGTFSCWECKRRKTRCEFRQTTSSVCLSCHRRGLPCTSQELPESGSNGFEEVERRIDHVEGLVNQLVQRRPPCHSQDRLSQQLTGTGELVPNGISEDRLARNTLENTPTLPGGGNGLPLHSLPSPSRDALSICQSLSAYLHSILSQDMRFSLVLRNRKFFSLSFQVPKKSSEREESYTSDTQKFGQVSHLPPLTSHPVLFAQRLIQLAICLNEQENITSTQRNGSTCGAARRYVEIAANYVTSKDSLLYSIDGLETLMLEARYYITVGELRLAWLIFRRALGIAQLIRFPQISDLKAGPMEFMWFRLMYCERFLSLMLGLPITVDDNNWIRNQSLAADSPFERLERIHVLIAGRIISRNLCIQSSWDDTKDSLNGEYGETKAIDHELKKASRIMPVTWWIPPSLNIGAADAEVMEVTSKLLAQMHQYYLLILTHQPYLLRGLLGMSRMEGQVFPRQNIDYTYSKLAILSASREVLSRFVLARGFHRQEAFRGLDDKALAASVALLLTHLDGHRLGQANVFEHQRSQDLGVIRGVIHVMEGLSRTVEFRERRHSIQLLKRLVDIEAAAADGISYIAHREQGAIVQDPDKLNDYLELSFPYFGTIRLVQKTQFDSIFCGNTDSIPMAGIFHRLSNAHSNGSSADIGAGDLPTALTIDSENFISHFQPEYPSLPYTADTIDNATSSDLENIAGPAAYTSLRNSPAGYDMNEDIFQILEM</sequence>
<dbReference type="Gene3D" id="4.10.240.10">
    <property type="entry name" value="Zn(2)-C6 fungal-type DNA-binding domain"/>
    <property type="match status" value="1"/>
</dbReference>
<dbReference type="EMBL" id="JAVDPF010000031">
    <property type="protein sequence ID" value="KAL1870355.1"/>
    <property type="molecule type" value="Genomic_DNA"/>
</dbReference>
<keyword evidence="2" id="KW-0238">DNA-binding</keyword>
<evidence type="ECO:0000259" key="5">
    <source>
        <dbReference type="PROSITE" id="PS50048"/>
    </source>
</evidence>
<keyword evidence="1" id="KW-0805">Transcription regulation</keyword>
<evidence type="ECO:0000256" key="3">
    <source>
        <dbReference type="ARBA" id="ARBA00023163"/>
    </source>
</evidence>
<dbReference type="SUPFAM" id="SSF57701">
    <property type="entry name" value="Zn2/Cys6 DNA-binding domain"/>
    <property type="match status" value="1"/>
</dbReference>
<dbReference type="InterPro" id="IPR001138">
    <property type="entry name" value="Zn2Cys6_DnaBD"/>
</dbReference>
<dbReference type="PANTHER" id="PTHR47840">
    <property type="entry name" value="ZN(II)2CYS6 TRANSCRIPTION FACTOR (EUROFUNG)-RELATED"/>
    <property type="match status" value="1"/>
</dbReference>